<dbReference type="AlphaFoldDB" id="A0A381QD05"/>
<feature type="transmembrane region" description="Helical" evidence="1">
    <location>
        <begin position="6"/>
        <end position="24"/>
    </location>
</feature>
<dbReference type="InterPro" id="IPR037185">
    <property type="entry name" value="EmrE-like"/>
</dbReference>
<feature type="transmembrane region" description="Helical" evidence="1">
    <location>
        <begin position="61"/>
        <end position="84"/>
    </location>
</feature>
<keyword evidence="1" id="KW-1133">Transmembrane helix</keyword>
<evidence type="ECO:0000259" key="2">
    <source>
        <dbReference type="Pfam" id="PF00892"/>
    </source>
</evidence>
<accession>A0A381QD05</accession>
<gene>
    <name evidence="3" type="ORF">METZ01_LOCUS29608</name>
</gene>
<feature type="transmembrane region" description="Helical" evidence="1">
    <location>
        <begin position="121"/>
        <end position="139"/>
    </location>
</feature>
<feature type="transmembrane region" description="Helical" evidence="1">
    <location>
        <begin position="36"/>
        <end position="55"/>
    </location>
</feature>
<sequence>MITGILLSLMAALGFGLGAVFIKAGMSSVSVKTATVISLISSTAVTMVIAFLLHYEEILSLAPMAFIWFILAGLITFLGGRFFNFHSINLVGASKASAVVSSTPLFAAILAVLFLNETVGFILGIGTLLIVVGITLVVIQE</sequence>
<dbReference type="EMBL" id="UINC01001290">
    <property type="protein sequence ID" value="SUZ76754.1"/>
    <property type="molecule type" value="Genomic_DNA"/>
</dbReference>
<reference evidence="3" key="1">
    <citation type="submission" date="2018-05" db="EMBL/GenBank/DDBJ databases">
        <authorList>
            <person name="Lanie J.A."/>
            <person name="Ng W.-L."/>
            <person name="Kazmierczak K.M."/>
            <person name="Andrzejewski T.M."/>
            <person name="Davidsen T.M."/>
            <person name="Wayne K.J."/>
            <person name="Tettelin H."/>
            <person name="Glass J.I."/>
            <person name="Rusch D."/>
            <person name="Podicherti R."/>
            <person name="Tsui H.-C.T."/>
            <person name="Winkler M.E."/>
        </authorList>
    </citation>
    <scope>NUCLEOTIDE SEQUENCE</scope>
</reference>
<keyword evidence="1" id="KW-0472">Membrane</keyword>
<evidence type="ECO:0000313" key="3">
    <source>
        <dbReference type="EMBL" id="SUZ76754.1"/>
    </source>
</evidence>
<dbReference type="PANTHER" id="PTHR22911:SF137">
    <property type="entry name" value="SOLUTE CARRIER FAMILY 35 MEMBER G2-RELATED"/>
    <property type="match status" value="1"/>
</dbReference>
<evidence type="ECO:0000256" key="1">
    <source>
        <dbReference type="SAM" id="Phobius"/>
    </source>
</evidence>
<dbReference type="SUPFAM" id="SSF103481">
    <property type="entry name" value="Multidrug resistance efflux transporter EmrE"/>
    <property type="match status" value="1"/>
</dbReference>
<dbReference type="GO" id="GO:0016020">
    <property type="term" value="C:membrane"/>
    <property type="evidence" value="ECO:0007669"/>
    <property type="project" value="InterPro"/>
</dbReference>
<dbReference type="InterPro" id="IPR000620">
    <property type="entry name" value="EamA_dom"/>
</dbReference>
<protein>
    <recommendedName>
        <fullName evidence="2">EamA domain-containing protein</fullName>
    </recommendedName>
</protein>
<name>A0A381QD05_9ZZZZ</name>
<proteinExistence type="predicted"/>
<keyword evidence="1" id="KW-0812">Transmembrane</keyword>
<feature type="transmembrane region" description="Helical" evidence="1">
    <location>
        <begin position="96"/>
        <end position="115"/>
    </location>
</feature>
<dbReference type="PANTHER" id="PTHR22911">
    <property type="entry name" value="ACYL-MALONYL CONDENSING ENZYME-RELATED"/>
    <property type="match status" value="1"/>
</dbReference>
<feature type="domain" description="EamA" evidence="2">
    <location>
        <begin position="3"/>
        <end position="138"/>
    </location>
</feature>
<dbReference type="Pfam" id="PF00892">
    <property type="entry name" value="EamA"/>
    <property type="match status" value="1"/>
</dbReference>
<organism evidence="3">
    <name type="scientific">marine metagenome</name>
    <dbReference type="NCBI Taxonomy" id="408172"/>
    <lineage>
        <taxon>unclassified sequences</taxon>
        <taxon>metagenomes</taxon>
        <taxon>ecological metagenomes</taxon>
    </lineage>
</organism>